<comment type="caution">
    <text evidence="2">The sequence shown here is derived from an EMBL/GenBank/DDBJ whole genome shotgun (WGS) entry which is preliminary data.</text>
</comment>
<dbReference type="RefSeq" id="WP_298992826.1">
    <property type="nucleotide sequence ID" value="NZ_CP194417.1"/>
</dbReference>
<gene>
    <name evidence="2" type="ORF">ACFOWD_10860</name>
</gene>
<sequence length="96" mass="11218">MSNILETIHSLEDKLNKLLSNYEFLKNENNILLQNNTKLQQQLLEKSQFIENQQKEFDLLKVAKTIEGSSTNTKDTKLKINALIREIDKCIIQLQE</sequence>
<evidence type="ECO:0000313" key="3">
    <source>
        <dbReference type="Proteomes" id="UP001595826"/>
    </source>
</evidence>
<dbReference type="Proteomes" id="UP001595826">
    <property type="component" value="Unassembled WGS sequence"/>
</dbReference>
<dbReference type="EMBL" id="JBHSCY010000002">
    <property type="protein sequence ID" value="MFC4269408.1"/>
    <property type="molecule type" value="Genomic_DNA"/>
</dbReference>
<feature type="coiled-coil region" evidence="1">
    <location>
        <begin position="1"/>
        <end position="42"/>
    </location>
</feature>
<organism evidence="2 3">
    <name type="scientific">Polaribacter marinivivus</name>
    <dbReference type="NCBI Taxonomy" id="1524260"/>
    <lineage>
        <taxon>Bacteria</taxon>
        <taxon>Pseudomonadati</taxon>
        <taxon>Bacteroidota</taxon>
        <taxon>Flavobacteriia</taxon>
        <taxon>Flavobacteriales</taxon>
        <taxon>Flavobacteriaceae</taxon>
    </lineage>
</organism>
<protein>
    <recommendedName>
        <fullName evidence="4">DUF904 domain-containing protein</fullName>
    </recommendedName>
</protein>
<reference evidence="3" key="1">
    <citation type="journal article" date="2019" name="Int. J. Syst. Evol. Microbiol.">
        <title>The Global Catalogue of Microorganisms (GCM) 10K type strain sequencing project: providing services to taxonomists for standard genome sequencing and annotation.</title>
        <authorList>
            <consortium name="The Broad Institute Genomics Platform"/>
            <consortium name="The Broad Institute Genome Sequencing Center for Infectious Disease"/>
            <person name="Wu L."/>
            <person name="Ma J."/>
        </authorList>
    </citation>
    <scope>NUCLEOTIDE SEQUENCE [LARGE SCALE GENOMIC DNA]</scope>
    <source>
        <strain evidence="3">CECT 8655</strain>
    </source>
</reference>
<name>A0ABV8RBW4_9FLAO</name>
<proteinExistence type="predicted"/>
<accession>A0ABV8RBW4</accession>
<evidence type="ECO:0000256" key="1">
    <source>
        <dbReference type="SAM" id="Coils"/>
    </source>
</evidence>
<evidence type="ECO:0000313" key="2">
    <source>
        <dbReference type="EMBL" id="MFC4269408.1"/>
    </source>
</evidence>
<keyword evidence="3" id="KW-1185">Reference proteome</keyword>
<keyword evidence="1" id="KW-0175">Coiled coil</keyword>
<evidence type="ECO:0008006" key="4">
    <source>
        <dbReference type="Google" id="ProtNLM"/>
    </source>
</evidence>